<name>A0A510JAQ5_9FUSO</name>
<dbReference type="RefSeq" id="WP_258454568.1">
    <property type="nucleotide sequence ID" value="NZ_AP019822.1"/>
</dbReference>
<accession>A0A510JAQ5</accession>
<proteinExistence type="predicted"/>
<feature type="coiled-coil region" evidence="1">
    <location>
        <begin position="8"/>
        <end position="35"/>
    </location>
</feature>
<evidence type="ECO:0000256" key="1">
    <source>
        <dbReference type="SAM" id="Coils"/>
    </source>
</evidence>
<protein>
    <submittedName>
        <fullName evidence="2">Uncharacterized protein</fullName>
    </submittedName>
</protein>
<dbReference type="KEGG" id="lgo:JCM16774_0394"/>
<keyword evidence="1" id="KW-0175">Coiled coil</keyword>
<sequence>MDKKPVKMTEKEIRERELKKAMETVKAKIREHKDVFIRLRDK</sequence>
<organism evidence="2 3">
    <name type="scientific">Pseudoleptotrichia goodfellowii</name>
    <dbReference type="NCBI Taxonomy" id="157692"/>
    <lineage>
        <taxon>Bacteria</taxon>
        <taxon>Fusobacteriati</taxon>
        <taxon>Fusobacteriota</taxon>
        <taxon>Fusobacteriia</taxon>
        <taxon>Fusobacteriales</taxon>
        <taxon>Leptotrichiaceae</taxon>
        <taxon>Pseudoleptotrichia</taxon>
    </lineage>
</organism>
<evidence type="ECO:0000313" key="2">
    <source>
        <dbReference type="EMBL" id="BBM35481.1"/>
    </source>
</evidence>
<gene>
    <name evidence="2" type="ORF">JCM16774_0394</name>
</gene>
<dbReference type="EMBL" id="AP019822">
    <property type="protein sequence ID" value="BBM35481.1"/>
    <property type="molecule type" value="Genomic_DNA"/>
</dbReference>
<dbReference type="STRING" id="714315.GCA_000516535_00404"/>
<dbReference type="AlphaFoldDB" id="A0A510JAQ5"/>
<reference evidence="2 3" key="1">
    <citation type="submission" date="2019-07" db="EMBL/GenBank/DDBJ databases">
        <title>Complete Genome Sequence of Leptotrichia goodfellowii Strain JCM 16774.</title>
        <authorList>
            <person name="Watanabe S."/>
            <person name="Cui L."/>
        </authorList>
    </citation>
    <scope>NUCLEOTIDE SEQUENCE [LARGE SCALE GENOMIC DNA]</scope>
    <source>
        <strain evidence="2 3">JCM16774</strain>
    </source>
</reference>
<evidence type="ECO:0000313" key="3">
    <source>
        <dbReference type="Proteomes" id="UP000321606"/>
    </source>
</evidence>
<dbReference type="Proteomes" id="UP000321606">
    <property type="component" value="Chromosome"/>
</dbReference>